<evidence type="ECO:0000313" key="1">
    <source>
        <dbReference type="EMBL" id="KMP09551.1"/>
    </source>
</evidence>
<name>A0A0J6YLN2_COCIT</name>
<proteinExistence type="predicted"/>
<dbReference type="Proteomes" id="UP000054565">
    <property type="component" value="Unassembled WGS sequence"/>
</dbReference>
<accession>A0A0J6YLN2</accession>
<reference evidence="2" key="1">
    <citation type="journal article" date="2010" name="Genome Res.">
        <title>Population genomic sequencing of Coccidioides fungi reveals recent hybridization and transposon control.</title>
        <authorList>
            <person name="Neafsey D.E."/>
            <person name="Barker B.M."/>
            <person name="Sharpton T.J."/>
            <person name="Stajich J.E."/>
            <person name="Park D.J."/>
            <person name="Whiston E."/>
            <person name="Hung C.-Y."/>
            <person name="McMahan C."/>
            <person name="White J."/>
            <person name="Sykes S."/>
            <person name="Heiman D."/>
            <person name="Young S."/>
            <person name="Zeng Q."/>
            <person name="Abouelleil A."/>
            <person name="Aftuck L."/>
            <person name="Bessette D."/>
            <person name="Brown A."/>
            <person name="FitzGerald M."/>
            <person name="Lui A."/>
            <person name="Macdonald J.P."/>
            <person name="Priest M."/>
            <person name="Orbach M.J."/>
            <person name="Galgiani J.N."/>
            <person name="Kirkland T.N."/>
            <person name="Cole G.T."/>
            <person name="Birren B.W."/>
            <person name="Henn M.R."/>
            <person name="Taylor J.W."/>
            <person name="Rounsley S.D."/>
        </authorList>
    </citation>
    <scope>NUCLEOTIDE SEQUENCE [LARGE SCALE GENOMIC DNA]</scope>
    <source>
        <strain evidence="2">RMSCC 2394</strain>
    </source>
</reference>
<organism evidence="1 2">
    <name type="scientific">Coccidioides immitis RMSCC 2394</name>
    <dbReference type="NCBI Taxonomy" id="404692"/>
    <lineage>
        <taxon>Eukaryota</taxon>
        <taxon>Fungi</taxon>
        <taxon>Dikarya</taxon>
        <taxon>Ascomycota</taxon>
        <taxon>Pezizomycotina</taxon>
        <taxon>Eurotiomycetes</taxon>
        <taxon>Eurotiomycetidae</taxon>
        <taxon>Onygenales</taxon>
        <taxon>Onygenaceae</taxon>
        <taxon>Coccidioides</taxon>
    </lineage>
</organism>
<dbReference type="EMBL" id="DS028099">
    <property type="protein sequence ID" value="KMP09551.1"/>
    <property type="molecule type" value="Genomic_DNA"/>
</dbReference>
<protein>
    <submittedName>
        <fullName evidence="1">Uncharacterized protein</fullName>
    </submittedName>
</protein>
<sequence length="108" mass="11687">MAKKTSSALVLLDGLSSRKALSGMEPELTTCSGIGQIIADHLVVFTASLLARCLCLHIWMKHRGGRAFNLGIEARTGTYLTENTCYEGGWQFDRGVGESRAEKPVVTS</sequence>
<gene>
    <name evidence="1" type="ORF">CIRG_09721</name>
</gene>
<dbReference type="AlphaFoldDB" id="A0A0J6YLN2"/>
<evidence type="ECO:0000313" key="2">
    <source>
        <dbReference type="Proteomes" id="UP000054565"/>
    </source>
</evidence>